<accession>A0A0D3FLG1</accession>
<dbReference type="STRING" id="65489.A0A0D3FLG1"/>
<proteinExistence type="predicted"/>
<dbReference type="SMART" id="SM00647">
    <property type="entry name" value="IBR"/>
    <property type="match status" value="2"/>
</dbReference>
<dbReference type="Proteomes" id="UP000026960">
    <property type="component" value="Chromosome 3"/>
</dbReference>
<evidence type="ECO:0000256" key="7">
    <source>
        <dbReference type="ARBA" id="ARBA00022771"/>
    </source>
</evidence>
<dbReference type="Pfam" id="PF19422">
    <property type="entry name" value="Ariadne"/>
    <property type="match status" value="1"/>
</dbReference>
<dbReference type="HOGENOM" id="CLU_009823_2_1_1"/>
<dbReference type="InterPro" id="IPR045840">
    <property type="entry name" value="Ariadne"/>
</dbReference>
<dbReference type="InterPro" id="IPR002867">
    <property type="entry name" value="IBR_dom"/>
</dbReference>
<dbReference type="EC" id="2.3.2.31" evidence="3"/>
<evidence type="ECO:0000256" key="2">
    <source>
        <dbReference type="ARBA" id="ARBA00001947"/>
    </source>
</evidence>
<comment type="catalytic activity">
    <reaction evidence="1">
        <text>[E2 ubiquitin-conjugating enzyme]-S-ubiquitinyl-L-cysteine + [acceptor protein]-L-lysine = [E2 ubiquitin-conjugating enzyme]-L-cysteine + [acceptor protein]-N(6)-ubiquitinyl-L-lysine.</text>
        <dbReference type="EC" id="2.3.2.31"/>
    </reaction>
</comment>
<reference evidence="12" key="2">
    <citation type="submission" date="2015-03" db="UniProtKB">
        <authorList>
            <consortium name="EnsemblPlants"/>
        </authorList>
    </citation>
    <scope>IDENTIFICATION</scope>
</reference>
<evidence type="ECO:0000256" key="9">
    <source>
        <dbReference type="ARBA" id="ARBA00022833"/>
    </source>
</evidence>
<organism evidence="12">
    <name type="scientific">Oryza barthii</name>
    <dbReference type="NCBI Taxonomy" id="65489"/>
    <lineage>
        <taxon>Eukaryota</taxon>
        <taxon>Viridiplantae</taxon>
        <taxon>Streptophyta</taxon>
        <taxon>Embryophyta</taxon>
        <taxon>Tracheophyta</taxon>
        <taxon>Spermatophyta</taxon>
        <taxon>Magnoliopsida</taxon>
        <taxon>Liliopsida</taxon>
        <taxon>Poales</taxon>
        <taxon>Poaceae</taxon>
        <taxon>BOP clade</taxon>
        <taxon>Oryzoideae</taxon>
        <taxon>Oryzeae</taxon>
        <taxon>Oryzinae</taxon>
        <taxon>Oryza</taxon>
    </lineage>
</organism>
<keyword evidence="5" id="KW-0479">Metal-binding</keyword>
<protein>
    <recommendedName>
        <fullName evidence="3">RBR-type E3 ubiquitin transferase</fullName>
        <ecNumber evidence="3">2.3.2.31</ecNumber>
    </recommendedName>
</protein>
<evidence type="ECO:0000256" key="5">
    <source>
        <dbReference type="ARBA" id="ARBA00022723"/>
    </source>
</evidence>
<evidence type="ECO:0000256" key="4">
    <source>
        <dbReference type="ARBA" id="ARBA00022679"/>
    </source>
</evidence>
<evidence type="ECO:0000313" key="12">
    <source>
        <dbReference type="EnsemblPlants" id="OBART03G26610.1"/>
    </source>
</evidence>
<dbReference type="GO" id="GO:0016567">
    <property type="term" value="P:protein ubiquitination"/>
    <property type="evidence" value="ECO:0007669"/>
    <property type="project" value="InterPro"/>
</dbReference>
<dbReference type="AlphaFoldDB" id="A0A0D3FLG1"/>
<evidence type="ECO:0000313" key="13">
    <source>
        <dbReference type="Proteomes" id="UP000026960"/>
    </source>
</evidence>
<keyword evidence="9" id="KW-0862">Zinc</keyword>
<dbReference type="Pfam" id="PF01485">
    <property type="entry name" value="IBR"/>
    <property type="match status" value="1"/>
</dbReference>
<dbReference type="PaxDb" id="65489-OBART03G26610.1"/>
<dbReference type="Gene3D" id="1.20.120.1750">
    <property type="match status" value="2"/>
</dbReference>
<keyword evidence="4" id="KW-0808">Transferase</keyword>
<dbReference type="CDD" id="cd22586">
    <property type="entry name" value="Rcat_RBR_ARI1-like"/>
    <property type="match status" value="1"/>
</dbReference>
<evidence type="ECO:0000259" key="11">
    <source>
        <dbReference type="PROSITE" id="PS51873"/>
    </source>
</evidence>
<feature type="region of interest" description="Disordered" evidence="10">
    <location>
        <begin position="123"/>
        <end position="142"/>
    </location>
</feature>
<name>A0A0D3FLG1_9ORYZ</name>
<dbReference type="GO" id="GO:0008270">
    <property type="term" value="F:zinc ion binding"/>
    <property type="evidence" value="ECO:0007669"/>
    <property type="project" value="UniProtKB-KW"/>
</dbReference>
<dbReference type="eggNOG" id="KOG1815">
    <property type="taxonomic scope" value="Eukaryota"/>
</dbReference>
<keyword evidence="7" id="KW-0863">Zinc-finger</keyword>
<evidence type="ECO:0000256" key="10">
    <source>
        <dbReference type="SAM" id="MobiDB-lite"/>
    </source>
</evidence>
<dbReference type="GO" id="GO:0061630">
    <property type="term" value="F:ubiquitin protein ligase activity"/>
    <property type="evidence" value="ECO:0007669"/>
    <property type="project" value="UniProtKB-EC"/>
</dbReference>
<evidence type="ECO:0000256" key="1">
    <source>
        <dbReference type="ARBA" id="ARBA00001798"/>
    </source>
</evidence>
<dbReference type="CDD" id="cd20346">
    <property type="entry name" value="BRcat_RBR_ANKIB1"/>
    <property type="match status" value="1"/>
</dbReference>
<reference evidence="12" key="1">
    <citation type="journal article" date="2009" name="Rice">
        <title>De Novo Next Generation Sequencing of Plant Genomes.</title>
        <authorList>
            <person name="Rounsley S."/>
            <person name="Marri P.R."/>
            <person name="Yu Y."/>
            <person name="He R."/>
            <person name="Sisneros N."/>
            <person name="Goicoechea J.L."/>
            <person name="Lee S.J."/>
            <person name="Angelova A."/>
            <person name="Kudrna D."/>
            <person name="Luo M."/>
            <person name="Affourtit J."/>
            <person name="Desany B."/>
            <person name="Knight J."/>
            <person name="Niazi F."/>
            <person name="Egholm M."/>
            <person name="Wing R.A."/>
        </authorList>
    </citation>
    <scope>NUCLEOTIDE SEQUENCE [LARGE SCALE GENOMIC DNA]</scope>
    <source>
        <strain evidence="12">cv. IRGC 105608</strain>
    </source>
</reference>
<dbReference type="EnsemblPlants" id="OBART03G26610.1">
    <property type="protein sequence ID" value="OBART03G26610.1"/>
    <property type="gene ID" value="OBART03G26610"/>
</dbReference>
<evidence type="ECO:0000256" key="6">
    <source>
        <dbReference type="ARBA" id="ARBA00022737"/>
    </source>
</evidence>
<dbReference type="PANTHER" id="PTHR11685">
    <property type="entry name" value="RBR FAMILY RING FINGER AND IBR DOMAIN-CONTAINING"/>
    <property type="match status" value="1"/>
</dbReference>
<dbReference type="SUPFAM" id="SSF57850">
    <property type="entry name" value="RING/U-box"/>
    <property type="match status" value="2"/>
</dbReference>
<evidence type="ECO:0000256" key="3">
    <source>
        <dbReference type="ARBA" id="ARBA00012251"/>
    </source>
</evidence>
<feature type="domain" description="RING-type" evidence="11">
    <location>
        <begin position="121"/>
        <end position="333"/>
    </location>
</feature>
<dbReference type="Pfam" id="PF26200">
    <property type="entry name" value="Rcat_RNF216"/>
    <property type="match status" value="1"/>
</dbReference>
<sequence length="473" mass="51487">MDGSDDECCYYYDAVDSDGDEEEEEEIIMLDEDDVGLLDGAALPPPEEEVEHRAICWAITKESLAAAQEQDLSMVMNLVNVERHNARALLAHHRWKMERIYDRLDMMGRDALLRDAGVVVLPEKSSSSGSSMAHGEDEPPGKRGCHLQRWTEYFAAAVSDGSKQMRCMEVKCTAICDEAVVRRLLHGKHPGAAARLDRRLLEAYVEARDAVRWCPSAPHCGRAIRVDGGGGGEERYAEVSCPCGAAFCFRCGGGAHSPCPCPMWDKWGAMRGGGEVDNLKWIVANTKSCPKCSKPIEKNGGCNHVTCTCGQHLCYACGAATGTLYMHICNRYKEEGGGGGVKVLPRSYVLAYYMFGGGAATRREREEAAAQNRFEDLQGQLEHHVEVLSRTLAAAARPADAAEVVKAKRDADNLARVVEGLCAGMYRCVQDELLPLLVEPMNIAAYHPDGPAMAKEFPPATSVTGGAPPATRH</sequence>
<dbReference type="InterPro" id="IPR031127">
    <property type="entry name" value="E3_UB_ligase_RBR"/>
</dbReference>
<keyword evidence="6" id="KW-0677">Repeat</keyword>
<dbReference type="Gramene" id="OBART03G26610.1">
    <property type="protein sequence ID" value="OBART03G26610.1"/>
    <property type="gene ID" value="OBART03G26610"/>
</dbReference>
<keyword evidence="13" id="KW-1185">Reference proteome</keyword>
<dbReference type="PROSITE" id="PS51873">
    <property type="entry name" value="TRIAD"/>
    <property type="match status" value="1"/>
</dbReference>
<comment type="cofactor">
    <cofactor evidence="2">
        <name>Zn(2+)</name>
        <dbReference type="ChEBI" id="CHEBI:29105"/>
    </cofactor>
</comment>
<dbReference type="InterPro" id="IPR044066">
    <property type="entry name" value="TRIAD_supradom"/>
</dbReference>
<evidence type="ECO:0000256" key="8">
    <source>
        <dbReference type="ARBA" id="ARBA00022786"/>
    </source>
</evidence>
<keyword evidence="8" id="KW-0833">Ubl conjugation pathway</keyword>